<dbReference type="Gene3D" id="3.40.50.300">
    <property type="entry name" value="P-loop containing nucleotide triphosphate hydrolases"/>
    <property type="match status" value="1"/>
</dbReference>
<name>A0A1F6DE77_9BACT</name>
<dbReference type="InterPro" id="IPR027417">
    <property type="entry name" value="P-loop_NTPase"/>
</dbReference>
<dbReference type="PROSITE" id="PS00674">
    <property type="entry name" value="AAA"/>
    <property type="match status" value="1"/>
</dbReference>
<organism evidence="3 4">
    <name type="scientific">Candidatus Kaiserbacteria bacterium RIFCSPHIGHO2_01_FULL_56_24</name>
    <dbReference type="NCBI Taxonomy" id="1798487"/>
    <lineage>
        <taxon>Bacteria</taxon>
        <taxon>Candidatus Kaiseribacteriota</taxon>
    </lineage>
</organism>
<dbReference type="AlphaFoldDB" id="A0A1F6DE77"/>
<gene>
    <name evidence="3" type="ORF">A2765_04105</name>
</gene>
<evidence type="ECO:0000313" key="4">
    <source>
        <dbReference type="Proteomes" id="UP000176377"/>
    </source>
</evidence>
<reference evidence="3 4" key="1">
    <citation type="journal article" date="2016" name="Nat. Commun.">
        <title>Thousands of microbial genomes shed light on interconnected biogeochemical processes in an aquifer system.</title>
        <authorList>
            <person name="Anantharaman K."/>
            <person name="Brown C.T."/>
            <person name="Hug L.A."/>
            <person name="Sharon I."/>
            <person name="Castelle C.J."/>
            <person name="Probst A.J."/>
            <person name="Thomas B.C."/>
            <person name="Singh A."/>
            <person name="Wilkins M.J."/>
            <person name="Karaoz U."/>
            <person name="Brodie E.L."/>
            <person name="Williams K.H."/>
            <person name="Hubbard S.S."/>
            <person name="Banfield J.F."/>
        </authorList>
    </citation>
    <scope>NUCLEOTIDE SEQUENCE [LARGE SCALE GENOMIC DNA]</scope>
</reference>
<comment type="caution">
    <text evidence="3">The sequence shown here is derived from an EMBL/GenBank/DDBJ whole genome shotgun (WGS) entry which is preliminary data.</text>
</comment>
<dbReference type="SUPFAM" id="SSF52540">
    <property type="entry name" value="P-loop containing nucleoside triphosphate hydrolases"/>
    <property type="match status" value="1"/>
</dbReference>
<evidence type="ECO:0000256" key="1">
    <source>
        <dbReference type="RuleBase" id="RU003651"/>
    </source>
</evidence>
<dbReference type="Proteomes" id="UP000176377">
    <property type="component" value="Unassembled WGS sequence"/>
</dbReference>
<dbReference type="GO" id="GO:0005524">
    <property type="term" value="F:ATP binding"/>
    <property type="evidence" value="ECO:0007669"/>
    <property type="project" value="UniProtKB-KW"/>
</dbReference>
<accession>A0A1F6DE77</accession>
<dbReference type="Pfam" id="PF00004">
    <property type="entry name" value="AAA"/>
    <property type="match status" value="1"/>
</dbReference>
<keyword evidence="1" id="KW-0067">ATP-binding</keyword>
<keyword evidence="1" id="KW-0547">Nucleotide-binding</keyword>
<evidence type="ECO:0000259" key="2">
    <source>
        <dbReference type="Pfam" id="PF00004"/>
    </source>
</evidence>
<dbReference type="InterPro" id="IPR003960">
    <property type="entry name" value="ATPase_AAA_CS"/>
</dbReference>
<dbReference type="GO" id="GO:0016887">
    <property type="term" value="F:ATP hydrolysis activity"/>
    <property type="evidence" value="ECO:0007669"/>
    <property type="project" value="InterPro"/>
</dbReference>
<comment type="similarity">
    <text evidence="1">Belongs to the AAA ATPase family.</text>
</comment>
<dbReference type="EMBL" id="MFLA01000016">
    <property type="protein sequence ID" value="OGG59743.1"/>
    <property type="molecule type" value="Genomic_DNA"/>
</dbReference>
<sequence length="652" mass="72636">MSAKAGSEFPIKQADLDRHFANANVILRSVSHRPTKDIDSLIKDRSPAPRSSGLVFGSGHGQSVQQVSMLKTAQAVNNDDDLMDENINVALNTVRTGIEIGLHIGSLFAKSSGLEALKSNPKADEKRYTNLMAAQAFITLFVTAYYVTWKLAAQKAEELADVKVDFFGLPEPLTLSGQTTAFGSAFFHYDAYLKRVQNGLEFLKITQLYFRAILDDLKMQAKAFEADAGEFTDKSYRLEHTTFAVNGFHAEVHGGLPSAEFKRVDLNEIVGNFEAKRLADRLTQYLIAYDLEREMNPMIELGAFPNVALFKGKPGTGKTLIMSAMLTLASDYCTNLGLPFRAHPMPNTIVSTFQGGSAENMQNWMDALKNKGELVIAPIDDAENVFEARTRQGVSAGVKEVIGTFLVNTEGATAIIRGNTIIVIATNIPDQLDLAVLSRVQMRADVDGAAKAEDWMDQTYLWTKRMDGWGAGFVNLAPPKDYKFLSAQRLLRQEDAKKLAANVSFVDERLGQIHARLLKEGVKPDGFAYYGKLFTEVLKSFPTVSSRDMRNIQTAVMTRFFDFDFPKEWLTERERFVAKPYDEKRGMILEVAKANLGKLTFAQVLFEETAKYLNVTVSILDGGINRRIEERAVDIRIDNEARRRLANGEVRV</sequence>
<evidence type="ECO:0000313" key="3">
    <source>
        <dbReference type="EMBL" id="OGG59743.1"/>
    </source>
</evidence>
<dbReference type="InterPro" id="IPR003959">
    <property type="entry name" value="ATPase_AAA_core"/>
</dbReference>
<feature type="domain" description="ATPase AAA-type core" evidence="2">
    <location>
        <begin position="309"/>
        <end position="445"/>
    </location>
</feature>
<proteinExistence type="inferred from homology"/>
<protein>
    <recommendedName>
        <fullName evidence="2">ATPase AAA-type core domain-containing protein</fullName>
    </recommendedName>
</protein>